<proteinExistence type="predicted"/>
<feature type="compositionally biased region" description="Basic and acidic residues" evidence="4">
    <location>
        <begin position="43"/>
        <end position="88"/>
    </location>
</feature>
<dbReference type="OrthoDB" id="243506at2"/>
<protein>
    <submittedName>
        <fullName evidence="6">HlyD family secretion protein</fullName>
    </submittedName>
</protein>
<dbReference type="EMBL" id="CP036525">
    <property type="protein sequence ID" value="QDT07099.1"/>
    <property type="molecule type" value="Genomic_DNA"/>
</dbReference>
<feature type="region of interest" description="Disordered" evidence="4">
    <location>
        <begin position="29"/>
        <end position="89"/>
    </location>
</feature>
<organism evidence="6 7">
    <name type="scientific">Rubripirellula lacrimiformis</name>
    <dbReference type="NCBI Taxonomy" id="1930273"/>
    <lineage>
        <taxon>Bacteria</taxon>
        <taxon>Pseudomonadati</taxon>
        <taxon>Planctomycetota</taxon>
        <taxon>Planctomycetia</taxon>
        <taxon>Pirellulales</taxon>
        <taxon>Pirellulaceae</taxon>
        <taxon>Rubripirellula</taxon>
    </lineage>
</organism>
<gene>
    <name evidence="6" type="ORF">K227x_55240</name>
</gene>
<feature type="coiled-coil region" evidence="3">
    <location>
        <begin position="283"/>
        <end position="328"/>
    </location>
</feature>
<evidence type="ECO:0000313" key="7">
    <source>
        <dbReference type="Proteomes" id="UP000318538"/>
    </source>
</evidence>
<sequence length="465" mass="51808" precursor="true">MKRIFRLRFASALLIGLISCGHLGTAAAADTTLPEPPSTSDKPASEKPAGDKSTSDKSTGDETIDKPNRDPAAKEDASPAKAEKKPDPIRIAGVFESIQPFEIKPDTERTKSWEIKKIVKHGATITRGQNVVVFDSKDIDETIQRSEVDLRLAKLSLDDAEFDFGQFQKTQELDRQAAKRDRDSAKQAHDNFVQVDRDRQVLTAQFSLKSSQASLENAQEELNQLQQMYLEDDLTEESEEIVLKRAKQAVESAQFRLDGTKISSDRSLSQSIPRAIETQEYALAKSELAYQKAIRNLNSERQRREIEIQRKRDDFRKQQDKHDELKQERKRVAITSPIDGVVVHGALTRGKVSDKPSLLETGTKVTGQQVVATIVNPDKLQIRVSLDEDKLDVAKVGQPCKITSDAYPGFKASGKVRSVSLVPYAGSKFDAVVQFKMPADAPAIMPTMTCHLDFEAKTKDTDKDE</sequence>
<dbReference type="InterPro" id="IPR050465">
    <property type="entry name" value="UPF0194_transport"/>
</dbReference>
<dbReference type="AlphaFoldDB" id="A0A517NIY5"/>
<keyword evidence="7" id="KW-1185">Reference proteome</keyword>
<feature type="coiled-coil region" evidence="3">
    <location>
        <begin position="208"/>
        <end position="235"/>
    </location>
</feature>
<dbReference type="KEGG" id="rlc:K227x_55240"/>
<dbReference type="RefSeq" id="WP_145174635.1">
    <property type="nucleotide sequence ID" value="NZ_CP036525.1"/>
</dbReference>
<dbReference type="Gene3D" id="2.40.30.170">
    <property type="match status" value="1"/>
</dbReference>
<evidence type="ECO:0000256" key="3">
    <source>
        <dbReference type="SAM" id="Coils"/>
    </source>
</evidence>
<feature type="signal peptide" evidence="5">
    <location>
        <begin position="1"/>
        <end position="28"/>
    </location>
</feature>
<accession>A0A517NIY5</accession>
<dbReference type="GO" id="GO:0030313">
    <property type="term" value="C:cell envelope"/>
    <property type="evidence" value="ECO:0007669"/>
    <property type="project" value="UniProtKB-SubCell"/>
</dbReference>
<name>A0A517NIY5_9BACT</name>
<feature type="chain" id="PRO_5022074293" evidence="5">
    <location>
        <begin position="29"/>
        <end position="465"/>
    </location>
</feature>
<reference evidence="6 7" key="1">
    <citation type="submission" date="2019-02" db="EMBL/GenBank/DDBJ databases">
        <title>Deep-cultivation of Planctomycetes and their phenomic and genomic characterization uncovers novel biology.</title>
        <authorList>
            <person name="Wiegand S."/>
            <person name="Jogler M."/>
            <person name="Boedeker C."/>
            <person name="Pinto D."/>
            <person name="Vollmers J."/>
            <person name="Rivas-Marin E."/>
            <person name="Kohn T."/>
            <person name="Peeters S.H."/>
            <person name="Heuer A."/>
            <person name="Rast P."/>
            <person name="Oberbeckmann S."/>
            <person name="Bunk B."/>
            <person name="Jeske O."/>
            <person name="Meyerdierks A."/>
            <person name="Storesund J.E."/>
            <person name="Kallscheuer N."/>
            <person name="Luecker S."/>
            <person name="Lage O.M."/>
            <person name="Pohl T."/>
            <person name="Merkel B.J."/>
            <person name="Hornburger P."/>
            <person name="Mueller R.-W."/>
            <person name="Bruemmer F."/>
            <person name="Labrenz M."/>
            <person name="Spormann A.M."/>
            <person name="Op den Camp H."/>
            <person name="Overmann J."/>
            <person name="Amann R."/>
            <person name="Jetten M.S.M."/>
            <person name="Mascher T."/>
            <person name="Medema M.H."/>
            <person name="Devos D.P."/>
            <person name="Kaster A.-K."/>
            <person name="Ovreas L."/>
            <person name="Rohde M."/>
            <person name="Galperin M.Y."/>
            <person name="Jogler C."/>
        </authorList>
    </citation>
    <scope>NUCLEOTIDE SEQUENCE [LARGE SCALE GENOMIC DNA]</scope>
    <source>
        <strain evidence="6 7">K22_7</strain>
    </source>
</reference>
<keyword evidence="5" id="KW-0732">Signal</keyword>
<evidence type="ECO:0000256" key="2">
    <source>
        <dbReference type="ARBA" id="ARBA00023054"/>
    </source>
</evidence>
<evidence type="ECO:0000256" key="4">
    <source>
        <dbReference type="SAM" id="MobiDB-lite"/>
    </source>
</evidence>
<evidence type="ECO:0000313" key="6">
    <source>
        <dbReference type="EMBL" id="QDT07099.1"/>
    </source>
</evidence>
<evidence type="ECO:0000256" key="1">
    <source>
        <dbReference type="ARBA" id="ARBA00004196"/>
    </source>
</evidence>
<keyword evidence="2 3" id="KW-0175">Coiled coil</keyword>
<dbReference type="PROSITE" id="PS51257">
    <property type="entry name" value="PROKAR_LIPOPROTEIN"/>
    <property type="match status" value="1"/>
</dbReference>
<dbReference type="PANTHER" id="PTHR32347:SF14">
    <property type="entry name" value="EFFLUX SYSTEM COMPONENT YKNX-RELATED"/>
    <property type="match status" value="1"/>
</dbReference>
<dbReference type="Proteomes" id="UP000318538">
    <property type="component" value="Chromosome"/>
</dbReference>
<evidence type="ECO:0000256" key="5">
    <source>
        <dbReference type="SAM" id="SignalP"/>
    </source>
</evidence>
<comment type="subcellular location">
    <subcellularLocation>
        <location evidence="1">Cell envelope</location>
    </subcellularLocation>
</comment>
<dbReference type="PANTHER" id="PTHR32347">
    <property type="entry name" value="EFFLUX SYSTEM COMPONENT YKNX-RELATED"/>
    <property type="match status" value="1"/>
</dbReference>